<gene>
    <name evidence="2" type="ORF">L0P79_09440</name>
</gene>
<dbReference type="SUPFAM" id="SSF53850">
    <property type="entry name" value="Periplasmic binding protein-like II"/>
    <property type="match status" value="1"/>
</dbReference>
<keyword evidence="3" id="KW-1185">Reference proteome</keyword>
<evidence type="ECO:0000313" key="2">
    <source>
        <dbReference type="EMBL" id="MCG4527301.1"/>
    </source>
</evidence>
<accession>A0ABS9MA03</accession>
<reference evidence="2 3" key="1">
    <citation type="submission" date="2022-01" db="EMBL/GenBank/DDBJ databases">
        <title>Collection of gut derived symbiotic bacterial strains cultured from healthy donors.</title>
        <authorList>
            <person name="Lin H."/>
            <person name="Kohout C."/>
            <person name="Waligurski E."/>
            <person name="Pamer E.G."/>
        </authorList>
    </citation>
    <scope>NUCLEOTIDE SEQUENCE [LARGE SCALE GENOMIC DNA]</scope>
    <source>
        <strain evidence="2 3">DFI.3.7</strain>
    </source>
</reference>
<protein>
    <submittedName>
        <fullName evidence="2">Extracellular solute-binding protein</fullName>
    </submittedName>
</protein>
<dbReference type="InterPro" id="IPR006059">
    <property type="entry name" value="SBP"/>
</dbReference>
<evidence type="ECO:0000313" key="3">
    <source>
        <dbReference type="Proteomes" id="UP001200313"/>
    </source>
</evidence>
<feature type="signal peptide" evidence="1">
    <location>
        <begin position="1"/>
        <end position="20"/>
    </location>
</feature>
<dbReference type="Proteomes" id="UP001200313">
    <property type="component" value="Unassembled WGS sequence"/>
</dbReference>
<name>A0ABS9MA03_9FIRM</name>
<dbReference type="PANTHER" id="PTHR43649:SF12">
    <property type="entry name" value="DIACETYLCHITOBIOSE BINDING PROTEIN DASA"/>
    <property type="match status" value="1"/>
</dbReference>
<dbReference type="InterPro" id="IPR050490">
    <property type="entry name" value="Bact_solute-bd_prot1"/>
</dbReference>
<dbReference type="EMBL" id="JAKNJB010000014">
    <property type="protein sequence ID" value="MCG4527301.1"/>
    <property type="molecule type" value="Genomic_DNA"/>
</dbReference>
<dbReference type="PANTHER" id="PTHR43649">
    <property type="entry name" value="ARABINOSE-BINDING PROTEIN-RELATED"/>
    <property type="match status" value="1"/>
</dbReference>
<comment type="caution">
    <text evidence="2">The sequence shown here is derived from an EMBL/GenBank/DDBJ whole genome shotgun (WGS) entry which is preliminary data.</text>
</comment>
<feature type="chain" id="PRO_5047292623" evidence="1">
    <location>
        <begin position="21"/>
        <end position="459"/>
    </location>
</feature>
<dbReference type="Gene3D" id="3.40.190.10">
    <property type="entry name" value="Periplasmic binding protein-like II"/>
    <property type="match status" value="1"/>
</dbReference>
<evidence type="ECO:0000256" key="1">
    <source>
        <dbReference type="SAM" id="SignalP"/>
    </source>
</evidence>
<organism evidence="2 3">
    <name type="scientific">Intestinimonas massiliensis</name>
    <name type="common">ex Afouda et al. 2020</name>
    <dbReference type="NCBI Taxonomy" id="1673721"/>
    <lineage>
        <taxon>Bacteria</taxon>
        <taxon>Bacillati</taxon>
        <taxon>Bacillota</taxon>
        <taxon>Clostridia</taxon>
        <taxon>Eubacteriales</taxon>
        <taxon>Intestinimonas</taxon>
    </lineage>
</organism>
<proteinExistence type="predicted"/>
<dbReference type="Pfam" id="PF13416">
    <property type="entry name" value="SBP_bac_8"/>
    <property type="match status" value="1"/>
</dbReference>
<sequence>MANRKLTWLLLGALILSLCAGCSGSPRQEDTPTTITVWHVYGGQTDSPLNDFIAQFNQTVGKEQGINVQVTSVSNTNTIHEAVLASANGEPGASELPDLFISYPKTVLALPDDSILVDYRDYFSQEELAAFIPAFLEEGEVNGRLVVLPVAKSTEILYLNQTAFDRFSEATGVTIDALATWEGLFEAAEIYASWTDAQTPDIPGDGKSMFVHDYYFNYFQVGAESLGESFFDGNRLAFGPAFRQAWDVLARAALNGGVWLRGGYATEPIRTGNCIVSVASSASILYYSDTVTYSDNTSEEITINSYPCPVFAGGEKLVMQRGAGFCTVKSTPERERAAVTFLKWLTEPERNVDFVTKVGYMPVTQAAFDDYLPQAIETLDSPKYASLYRAFLDTQADYEFYVPPQVETYLELETSLEDQVRAQLTQGRREYLDAAEPGSALLEQISEERYSTFKQLLGN</sequence>
<keyword evidence="1" id="KW-0732">Signal</keyword>
<dbReference type="RefSeq" id="WP_238074056.1">
    <property type="nucleotide sequence ID" value="NZ_JAKNJB010000014.1"/>
</dbReference>